<proteinExistence type="predicted"/>
<keyword evidence="1" id="KW-1133">Transmembrane helix</keyword>
<dbReference type="Proteomes" id="UP000242687">
    <property type="component" value="Unassembled WGS sequence"/>
</dbReference>
<keyword evidence="1" id="KW-0472">Membrane</keyword>
<evidence type="ECO:0000256" key="1">
    <source>
        <dbReference type="SAM" id="Phobius"/>
    </source>
</evidence>
<dbReference type="Pfam" id="PF12836">
    <property type="entry name" value="HHH_3"/>
    <property type="match status" value="2"/>
</dbReference>
<comment type="caution">
    <text evidence="2">The sequence shown here is derived from an EMBL/GenBank/DDBJ whole genome shotgun (WGS) entry which is preliminary data.</text>
</comment>
<gene>
    <name evidence="2" type="ORF">CLV57_1123</name>
</gene>
<dbReference type="SUPFAM" id="SSF47781">
    <property type="entry name" value="RuvA domain 2-like"/>
    <property type="match status" value="2"/>
</dbReference>
<evidence type="ECO:0000313" key="2">
    <source>
        <dbReference type="EMBL" id="PJJ84119.1"/>
    </source>
</evidence>
<dbReference type="Gene3D" id="1.10.150.280">
    <property type="entry name" value="AF1531-like domain"/>
    <property type="match status" value="2"/>
</dbReference>
<keyword evidence="3" id="KW-1185">Reference proteome</keyword>
<dbReference type="AlphaFoldDB" id="A0A2H9VTJ7"/>
<dbReference type="PANTHER" id="PTHR21180">
    <property type="entry name" value="ENDONUCLEASE/EXONUCLEASE/PHOSPHATASE FAMILY DOMAIN-CONTAINING PROTEIN 1"/>
    <property type="match status" value="1"/>
</dbReference>
<protein>
    <submittedName>
        <fullName evidence="2">Competence ComEA-like helix-hairpin-helix protein</fullName>
    </submittedName>
</protein>
<dbReference type="OrthoDB" id="981124at2"/>
<dbReference type="PANTHER" id="PTHR21180:SF32">
    <property type="entry name" value="ENDONUCLEASE_EXONUCLEASE_PHOSPHATASE FAMILY DOMAIN-CONTAINING PROTEIN 1"/>
    <property type="match status" value="1"/>
</dbReference>
<feature type="transmembrane region" description="Helical" evidence="1">
    <location>
        <begin position="20"/>
        <end position="36"/>
    </location>
</feature>
<sequence>MRQRLIQYFSITKKEWNGTIILLIVILIVLALPYAYQHFHKDKLINFKDFDKAVAALENKDNKAFKKSGNANNASLYPYTSNKLKPGETIDINKADSATFTRVHGVGPSFARRIVLYRKRLGGFVNMEQLKEVYGLDADKYKEISDELRLDPYKPKPIPINKVEFDELRHFPYLSYKQANAVIQYRAQHGNYNSVDDMRDIVLLNDEILRKIAPYISFK</sequence>
<dbReference type="InterPro" id="IPR010994">
    <property type="entry name" value="RuvA_2-like"/>
</dbReference>
<keyword evidence="1" id="KW-0812">Transmembrane</keyword>
<dbReference type="EMBL" id="PGFJ01000001">
    <property type="protein sequence ID" value="PJJ84119.1"/>
    <property type="molecule type" value="Genomic_DNA"/>
</dbReference>
<dbReference type="RefSeq" id="WP_100340328.1">
    <property type="nucleotide sequence ID" value="NZ_PGFJ01000001.1"/>
</dbReference>
<accession>A0A2H9VTJ7</accession>
<dbReference type="GO" id="GO:0015627">
    <property type="term" value="C:type II protein secretion system complex"/>
    <property type="evidence" value="ECO:0007669"/>
    <property type="project" value="TreeGrafter"/>
</dbReference>
<reference evidence="2 3" key="1">
    <citation type="submission" date="2017-11" db="EMBL/GenBank/DDBJ databases">
        <title>Genomic Encyclopedia of Archaeal and Bacterial Type Strains, Phase II (KMG-II): From Individual Species to Whole Genera.</title>
        <authorList>
            <person name="Goeker M."/>
        </authorList>
    </citation>
    <scope>NUCLEOTIDE SEQUENCE [LARGE SCALE GENOMIC DNA]</scope>
    <source>
        <strain evidence="2 3">DSM 28175</strain>
    </source>
</reference>
<organism evidence="2 3">
    <name type="scientific">Mucilaginibacter auburnensis</name>
    <dbReference type="NCBI Taxonomy" id="1457233"/>
    <lineage>
        <taxon>Bacteria</taxon>
        <taxon>Pseudomonadati</taxon>
        <taxon>Bacteroidota</taxon>
        <taxon>Sphingobacteriia</taxon>
        <taxon>Sphingobacteriales</taxon>
        <taxon>Sphingobacteriaceae</taxon>
        <taxon>Mucilaginibacter</taxon>
    </lineage>
</organism>
<evidence type="ECO:0000313" key="3">
    <source>
        <dbReference type="Proteomes" id="UP000242687"/>
    </source>
</evidence>
<dbReference type="GO" id="GO:0015628">
    <property type="term" value="P:protein secretion by the type II secretion system"/>
    <property type="evidence" value="ECO:0007669"/>
    <property type="project" value="TreeGrafter"/>
</dbReference>
<name>A0A2H9VTJ7_9SPHI</name>
<dbReference type="InterPro" id="IPR051675">
    <property type="entry name" value="Endo/Exo/Phosphatase_dom_1"/>
</dbReference>